<dbReference type="CDD" id="cd04301">
    <property type="entry name" value="NAT_SF"/>
    <property type="match status" value="1"/>
</dbReference>
<comment type="caution">
    <text evidence="2">The sequence shown here is derived from an EMBL/GenBank/DDBJ whole genome shotgun (WGS) entry which is preliminary data.</text>
</comment>
<dbReference type="InterPro" id="IPR016181">
    <property type="entry name" value="Acyl_CoA_acyltransferase"/>
</dbReference>
<sequence length="159" mass="18470">MQPVLQSIICRPSFKDIFSLPALFKQAVATDFAFYSDKVKKRILRKNSLRRLFSAKLRKQRVVFVAKVDGKCVGLIIASHNANIGIVHWVFVLNEYRNKKIGSNLLREVELEMKRLGCHKITLTTEIAPEFYRNLGYTEEGLLRKHWWGQDFSIMSKVL</sequence>
<dbReference type="Pfam" id="PF13508">
    <property type="entry name" value="Acetyltransf_7"/>
    <property type="match status" value="1"/>
</dbReference>
<dbReference type="GO" id="GO:0016747">
    <property type="term" value="F:acyltransferase activity, transferring groups other than amino-acyl groups"/>
    <property type="evidence" value="ECO:0007669"/>
    <property type="project" value="InterPro"/>
</dbReference>
<dbReference type="InterPro" id="IPR000182">
    <property type="entry name" value="GNAT_dom"/>
</dbReference>
<name>A0A1F6P7T0_9BACT</name>
<feature type="domain" description="N-acetyltransferase" evidence="1">
    <location>
        <begin position="8"/>
        <end position="159"/>
    </location>
</feature>
<dbReference type="Proteomes" id="UP000176634">
    <property type="component" value="Unassembled WGS sequence"/>
</dbReference>
<dbReference type="Gene3D" id="3.40.630.30">
    <property type="match status" value="1"/>
</dbReference>
<evidence type="ECO:0000313" key="2">
    <source>
        <dbReference type="EMBL" id="OGH92100.1"/>
    </source>
</evidence>
<protein>
    <recommendedName>
        <fullName evidence="1">N-acetyltransferase domain-containing protein</fullName>
    </recommendedName>
</protein>
<dbReference type="STRING" id="1798705.A2563_00735"/>
<proteinExistence type="predicted"/>
<evidence type="ECO:0000313" key="3">
    <source>
        <dbReference type="Proteomes" id="UP000176634"/>
    </source>
</evidence>
<accession>A0A1F6P7T0</accession>
<gene>
    <name evidence="2" type="ORF">A2563_00735</name>
</gene>
<dbReference type="PROSITE" id="PS51186">
    <property type="entry name" value="GNAT"/>
    <property type="match status" value="1"/>
</dbReference>
<dbReference type="EMBL" id="MFRA01000008">
    <property type="protein sequence ID" value="OGH92100.1"/>
    <property type="molecule type" value="Genomic_DNA"/>
</dbReference>
<dbReference type="AlphaFoldDB" id="A0A1F6P7T0"/>
<organism evidence="2 3">
    <name type="scientific">Candidatus Magasanikbacteria bacterium RIFOXYD1_FULL_40_23</name>
    <dbReference type="NCBI Taxonomy" id="1798705"/>
    <lineage>
        <taxon>Bacteria</taxon>
        <taxon>Candidatus Magasanikiibacteriota</taxon>
    </lineage>
</organism>
<dbReference type="SUPFAM" id="SSF55729">
    <property type="entry name" value="Acyl-CoA N-acyltransferases (Nat)"/>
    <property type="match status" value="1"/>
</dbReference>
<reference evidence="2 3" key="1">
    <citation type="journal article" date="2016" name="Nat. Commun.">
        <title>Thousands of microbial genomes shed light on interconnected biogeochemical processes in an aquifer system.</title>
        <authorList>
            <person name="Anantharaman K."/>
            <person name="Brown C.T."/>
            <person name="Hug L.A."/>
            <person name="Sharon I."/>
            <person name="Castelle C.J."/>
            <person name="Probst A.J."/>
            <person name="Thomas B.C."/>
            <person name="Singh A."/>
            <person name="Wilkins M.J."/>
            <person name="Karaoz U."/>
            <person name="Brodie E.L."/>
            <person name="Williams K.H."/>
            <person name="Hubbard S.S."/>
            <person name="Banfield J.F."/>
        </authorList>
    </citation>
    <scope>NUCLEOTIDE SEQUENCE [LARGE SCALE GENOMIC DNA]</scope>
</reference>
<evidence type="ECO:0000259" key="1">
    <source>
        <dbReference type="PROSITE" id="PS51186"/>
    </source>
</evidence>